<name>K0EZ00_NOCB7</name>
<proteinExistence type="predicted"/>
<protein>
    <submittedName>
        <fullName evidence="1">Uncharacterized protein</fullName>
    </submittedName>
</protein>
<reference evidence="1 2" key="1">
    <citation type="journal article" date="2012" name="J. Bacteriol.">
        <title>Complete genome sequence of Nocardia brasiliensis HUJEG-1.</title>
        <authorList>
            <person name="Vera-Cabrera L."/>
            <person name="Ortiz-Lopez R."/>
            <person name="Elizondo-Gonzalez R."/>
            <person name="Perez-Maya A.A."/>
            <person name="Ocampo-Candiani J."/>
        </authorList>
    </citation>
    <scope>NUCLEOTIDE SEQUENCE [LARGE SCALE GENOMIC DNA]</scope>
    <source>
        <strain evidence="2">ATCC 700358</strain>
    </source>
</reference>
<sequence>MHAARLAAGAAAFARPSPAVRWHTIAAARDRSAGSVARHVDRGVRPMRTLYEPAPGQREVGVRT</sequence>
<accession>K0EZ00</accession>
<dbReference type="STRING" id="1133849.O3I_036205"/>
<organism evidence="1 2">
    <name type="scientific">Nocardia brasiliensis (strain ATCC 700358 / HUJEG-1)</name>
    <dbReference type="NCBI Taxonomy" id="1133849"/>
    <lineage>
        <taxon>Bacteria</taxon>
        <taxon>Bacillati</taxon>
        <taxon>Actinomycetota</taxon>
        <taxon>Actinomycetes</taxon>
        <taxon>Mycobacteriales</taxon>
        <taxon>Nocardiaceae</taxon>
        <taxon>Nocardia</taxon>
    </lineage>
</organism>
<dbReference type="HOGENOM" id="CLU_2863278_0_0_11"/>
<dbReference type="Proteomes" id="UP000006304">
    <property type="component" value="Chromosome"/>
</dbReference>
<gene>
    <name evidence="1" type="ORF">O3I_036205</name>
</gene>
<evidence type="ECO:0000313" key="2">
    <source>
        <dbReference type="Proteomes" id="UP000006304"/>
    </source>
</evidence>
<evidence type="ECO:0000313" key="1">
    <source>
        <dbReference type="EMBL" id="AFU05188.1"/>
    </source>
</evidence>
<dbReference type="EMBL" id="CP003876">
    <property type="protein sequence ID" value="AFU05188.1"/>
    <property type="molecule type" value="Genomic_DNA"/>
</dbReference>
<dbReference type="KEGG" id="nbr:O3I_036205"/>
<dbReference type="AlphaFoldDB" id="K0EZ00"/>
<keyword evidence="2" id="KW-1185">Reference proteome</keyword>